<dbReference type="InterPro" id="IPR051697">
    <property type="entry name" value="Patched_domain-protein"/>
</dbReference>
<feature type="domain" description="SSD" evidence="8">
    <location>
        <begin position="288"/>
        <end position="338"/>
    </location>
</feature>
<feature type="transmembrane region" description="Helical" evidence="7">
    <location>
        <begin position="21"/>
        <end position="43"/>
    </location>
</feature>
<comment type="subcellular location">
    <subcellularLocation>
        <location evidence="1">Membrane</location>
        <topology evidence="1">Multi-pass membrane protein</topology>
    </subcellularLocation>
</comment>
<proteinExistence type="inferred from homology"/>
<organism evidence="9 10">
    <name type="scientific">Clarias magur</name>
    <name type="common">Asian catfish</name>
    <name type="synonym">Macropteronotus magur</name>
    <dbReference type="NCBI Taxonomy" id="1594786"/>
    <lineage>
        <taxon>Eukaryota</taxon>
        <taxon>Metazoa</taxon>
        <taxon>Chordata</taxon>
        <taxon>Craniata</taxon>
        <taxon>Vertebrata</taxon>
        <taxon>Euteleostomi</taxon>
        <taxon>Actinopterygii</taxon>
        <taxon>Neopterygii</taxon>
        <taxon>Teleostei</taxon>
        <taxon>Ostariophysi</taxon>
        <taxon>Siluriformes</taxon>
        <taxon>Clariidae</taxon>
        <taxon>Clarias</taxon>
    </lineage>
</organism>
<dbReference type="EMBL" id="QNUK01001633">
    <property type="protein sequence ID" value="KAF5880132.1"/>
    <property type="molecule type" value="Genomic_DNA"/>
</dbReference>
<reference evidence="9" key="1">
    <citation type="submission" date="2020-07" db="EMBL/GenBank/DDBJ databases">
        <title>Clarias magur genome sequencing, assembly and annotation.</title>
        <authorList>
            <person name="Kushwaha B."/>
            <person name="Kumar R."/>
            <person name="Das P."/>
            <person name="Joshi C.G."/>
            <person name="Kumar D."/>
            <person name="Nagpure N.S."/>
            <person name="Pandey M."/>
            <person name="Agarwal S."/>
            <person name="Srivastava S."/>
            <person name="Singh M."/>
            <person name="Sahoo L."/>
            <person name="Jayasankar P."/>
            <person name="Meher P.K."/>
            <person name="Koringa P.G."/>
            <person name="Iquebal M.A."/>
            <person name="Das S.P."/>
            <person name="Bit A."/>
            <person name="Patnaik S."/>
            <person name="Patel N."/>
            <person name="Shah T.M."/>
            <person name="Hinsu A."/>
            <person name="Jena J.K."/>
        </authorList>
    </citation>
    <scope>NUCLEOTIDE SEQUENCE</scope>
    <source>
        <strain evidence="9">CIFAMagur01</strain>
        <tissue evidence="9">Testis</tissue>
    </source>
</reference>
<dbReference type="PROSITE" id="PS50156">
    <property type="entry name" value="SSD"/>
    <property type="match status" value="1"/>
</dbReference>
<keyword evidence="3 7" id="KW-0812">Transmembrane</keyword>
<keyword evidence="10" id="KW-1185">Reference proteome</keyword>
<evidence type="ECO:0000256" key="3">
    <source>
        <dbReference type="ARBA" id="ARBA00022692"/>
    </source>
</evidence>
<sequence>MLRHAVRSGLRASFHRLGHFVANHPVFFASAPVLLSVLLGASFSRYRVEEEVERLLAPKHSLAKIEGNLVDSLFPVNRSKHTLYSDLQTPGRYGRVIVSSRRGSVLEPHHVDLVLKLHSAITHIQVPMLGFNYTFAHLCLLDDSKNCIIDDILRVLEEMRAARASNQTVPPLRYPITRLKDGREAYIGHQLGGVQTAGREGVRSAHALQLTYYLQVASALNEVVAARWELLFGHELERFSTAHPELVLYPFTSSSLQRDFQKTSHVSERPLLFSLAACLSVAVLCSSMRDCVRTKPWLGILALVTVSLATLTSAGIFNLTGGKYNSTYLGIPFIMLVVLLVIKMHFDPGSRRRSVYLPSEFAQKQKDRDSHSEVNHCFHLCSSSSVVRRGKIETWDVVDSVEEELEQGFSGNMKQVTPRKK</sequence>
<keyword evidence="5 7" id="KW-0472">Membrane</keyword>
<dbReference type="PANTHER" id="PTHR10796">
    <property type="entry name" value="PATCHED-RELATED"/>
    <property type="match status" value="1"/>
</dbReference>
<accession>A0A8J4WQE3</accession>
<dbReference type="GO" id="GO:0005886">
    <property type="term" value="C:plasma membrane"/>
    <property type="evidence" value="ECO:0007669"/>
    <property type="project" value="TreeGrafter"/>
</dbReference>
<dbReference type="GO" id="GO:0050890">
    <property type="term" value="P:cognition"/>
    <property type="evidence" value="ECO:0007669"/>
    <property type="project" value="TreeGrafter"/>
</dbReference>
<evidence type="ECO:0000313" key="10">
    <source>
        <dbReference type="Proteomes" id="UP000727407"/>
    </source>
</evidence>
<dbReference type="PANTHER" id="PTHR10796:SF36">
    <property type="entry name" value="PATCHED DOMAIN-CONTAINING PROTEIN 1"/>
    <property type="match status" value="1"/>
</dbReference>
<dbReference type="Pfam" id="PF02460">
    <property type="entry name" value="Patched"/>
    <property type="match status" value="1"/>
</dbReference>
<feature type="transmembrane region" description="Helical" evidence="7">
    <location>
        <begin position="300"/>
        <end position="320"/>
    </location>
</feature>
<dbReference type="Proteomes" id="UP000727407">
    <property type="component" value="Unassembled WGS sequence"/>
</dbReference>
<evidence type="ECO:0000256" key="1">
    <source>
        <dbReference type="ARBA" id="ARBA00004141"/>
    </source>
</evidence>
<name>A0A8J4WQE3_CLAMG</name>
<keyword evidence="4 7" id="KW-1133">Transmembrane helix</keyword>
<evidence type="ECO:0000256" key="5">
    <source>
        <dbReference type="ARBA" id="ARBA00023136"/>
    </source>
</evidence>
<protein>
    <submittedName>
        <fullName evidence="9">Patched domain-containing protein 1-like</fullName>
    </submittedName>
</protein>
<dbReference type="GO" id="GO:0007268">
    <property type="term" value="P:chemical synaptic transmission"/>
    <property type="evidence" value="ECO:0007669"/>
    <property type="project" value="TreeGrafter"/>
</dbReference>
<keyword evidence="6" id="KW-0325">Glycoprotein</keyword>
<dbReference type="AlphaFoldDB" id="A0A8J4WQE3"/>
<comment type="caution">
    <text evidence="9">The sequence shown here is derived from an EMBL/GenBank/DDBJ whole genome shotgun (WGS) entry which is preliminary data.</text>
</comment>
<evidence type="ECO:0000313" key="9">
    <source>
        <dbReference type="EMBL" id="KAF5880132.1"/>
    </source>
</evidence>
<evidence type="ECO:0000256" key="7">
    <source>
        <dbReference type="SAM" id="Phobius"/>
    </source>
</evidence>
<dbReference type="InterPro" id="IPR000731">
    <property type="entry name" value="SSD"/>
</dbReference>
<gene>
    <name evidence="9" type="primary">ptchd1</name>
    <name evidence="9" type="ORF">DAT39_023369</name>
</gene>
<evidence type="ECO:0000259" key="8">
    <source>
        <dbReference type="PROSITE" id="PS50156"/>
    </source>
</evidence>
<feature type="transmembrane region" description="Helical" evidence="7">
    <location>
        <begin position="326"/>
        <end position="346"/>
    </location>
</feature>
<evidence type="ECO:0000256" key="4">
    <source>
        <dbReference type="ARBA" id="ARBA00022989"/>
    </source>
</evidence>
<dbReference type="InterPro" id="IPR003392">
    <property type="entry name" value="PTHD_SSD"/>
</dbReference>
<evidence type="ECO:0000256" key="6">
    <source>
        <dbReference type="ARBA" id="ARBA00023180"/>
    </source>
</evidence>
<comment type="similarity">
    <text evidence="2">Belongs to the patched family.</text>
</comment>
<evidence type="ECO:0000256" key="2">
    <source>
        <dbReference type="ARBA" id="ARBA00005585"/>
    </source>
</evidence>
<dbReference type="OrthoDB" id="10027883at2759"/>
<dbReference type="GO" id="GO:0045202">
    <property type="term" value="C:synapse"/>
    <property type="evidence" value="ECO:0007669"/>
    <property type="project" value="TreeGrafter"/>
</dbReference>